<name>A0A8J6ELT6_ELECQ</name>
<dbReference type="PANTHER" id="PTHR46512">
    <property type="entry name" value="PEPTIDYLPROLYL ISOMERASE"/>
    <property type="match status" value="1"/>
</dbReference>
<dbReference type="Gene3D" id="1.25.40.10">
    <property type="entry name" value="Tetratricopeptide repeat domain"/>
    <property type="match status" value="1"/>
</dbReference>
<dbReference type="SUPFAM" id="SSF48452">
    <property type="entry name" value="TPR-like"/>
    <property type="match status" value="1"/>
</dbReference>
<protein>
    <recommendedName>
        <fullName evidence="5">BDBT FKBP like N-terminal domain-containing protein</fullName>
    </recommendedName>
</protein>
<dbReference type="PANTHER" id="PTHR46512:SF10">
    <property type="entry name" value="FK506-BINDING PROTEIN-LIKE"/>
    <property type="match status" value="1"/>
</dbReference>
<dbReference type="SMART" id="SM00028">
    <property type="entry name" value="TPR"/>
    <property type="match status" value="2"/>
</dbReference>
<dbReference type="AlphaFoldDB" id="A0A8J6ELT6"/>
<dbReference type="PROSITE" id="PS50005">
    <property type="entry name" value="TPR"/>
    <property type="match status" value="1"/>
</dbReference>
<evidence type="ECO:0000256" key="1">
    <source>
        <dbReference type="PROSITE-ProRule" id="PRU00339"/>
    </source>
</evidence>
<dbReference type="InterPro" id="IPR011990">
    <property type="entry name" value="TPR-like_helical_dom_sf"/>
</dbReference>
<comment type="caution">
    <text evidence="3">The sequence shown here is derived from an EMBL/GenBank/DDBJ whole genome shotgun (WGS) entry which is preliminary data.</text>
</comment>
<evidence type="ECO:0000256" key="2">
    <source>
        <dbReference type="SAM" id="MobiDB-lite"/>
    </source>
</evidence>
<accession>A0A8J6ELT6</accession>
<evidence type="ECO:0000313" key="4">
    <source>
        <dbReference type="Proteomes" id="UP000770717"/>
    </source>
</evidence>
<dbReference type="EMBL" id="WNTK01000097">
    <property type="protein sequence ID" value="KAG9471833.1"/>
    <property type="molecule type" value="Genomic_DNA"/>
</dbReference>
<gene>
    <name evidence="3" type="ORF">GDO78_022607</name>
</gene>
<proteinExistence type="predicted"/>
<keyword evidence="1" id="KW-0802">TPR repeat</keyword>
<dbReference type="Proteomes" id="UP000770717">
    <property type="component" value="Unassembled WGS sequence"/>
</dbReference>
<dbReference type="InterPro" id="IPR050754">
    <property type="entry name" value="FKBP4/5/8-like"/>
</dbReference>
<feature type="region of interest" description="Disordered" evidence="2">
    <location>
        <begin position="1"/>
        <end position="39"/>
    </location>
</feature>
<dbReference type="OrthoDB" id="433738at2759"/>
<evidence type="ECO:0008006" key="5">
    <source>
        <dbReference type="Google" id="ProtNLM"/>
    </source>
</evidence>
<feature type="compositionally biased region" description="Polar residues" evidence="2">
    <location>
        <begin position="23"/>
        <end position="34"/>
    </location>
</feature>
<sequence>MAAICDCSEETDSAGAGKETKESSGGSPDGSFTKTILEPGSGVDKPKECANCTIFLEPLSDPTTQSCSTIDAGYTAGSWIQIELGEGDTSRDRLIDQCLETMLPGEVCRVDSALGFQFVLRLANFENGKEVWELDVSEKIKRAVRDREVGGKAYRDGNLEGAERRYARALRLLVCTPGDAEEEKIALLSNLAACDLKKGRLREAEVRCTRVLDKEPNHLKALYRRGMARAGMSDWMGARADFEKLLKLDPSSKEARREIAKVREKQKNEQAQISKALGKMFL</sequence>
<dbReference type="InterPro" id="IPR019734">
    <property type="entry name" value="TPR_rpt"/>
</dbReference>
<organism evidence="3 4">
    <name type="scientific">Eleutherodactylus coqui</name>
    <name type="common">Puerto Rican coqui</name>
    <dbReference type="NCBI Taxonomy" id="57060"/>
    <lineage>
        <taxon>Eukaryota</taxon>
        <taxon>Metazoa</taxon>
        <taxon>Chordata</taxon>
        <taxon>Craniata</taxon>
        <taxon>Vertebrata</taxon>
        <taxon>Euteleostomi</taxon>
        <taxon>Amphibia</taxon>
        <taxon>Batrachia</taxon>
        <taxon>Anura</taxon>
        <taxon>Neobatrachia</taxon>
        <taxon>Hyloidea</taxon>
        <taxon>Eleutherodactylidae</taxon>
        <taxon>Eleutherodactylinae</taxon>
        <taxon>Eleutherodactylus</taxon>
        <taxon>Eleutherodactylus</taxon>
    </lineage>
</organism>
<feature type="repeat" description="TPR" evidence="1">
    <location>
        <begin position="219"/>
        <end position="252"/>
    </location>
</feature>
<evidence type="ECO:0000313" key="3">
    <source>
        <dbReference type="EMBL" id="KAG9471833.1"/>
    </source>
</evidence>
<keyword evidence="4" id="KW-1185">Reference proteome</keyword>
<reference evidence="3" key="1">
    <citation type="thesis" date="2020" institute="ProQuest LLC" country="789 East Eisenhower Parkway, Ann Arbor, MI, USA">
        <title>Comparative Genomics and Chromosome Evolution.</title>
        <authorList>
            <person name="Mudd A.B."/>
        </authorList>
    </citation>
    <scope>NUCLEOTIDE SEQUENCE</scope>
    <source>
        <strain evidence="3">HN-11 Male</strain>
        <tissue evidence="3">Kidney and liver</tissue>
    </source>
</reference>